<dbReference type="Pfam" id="PF04316">
    <property type="entry name" value="FlgM"/>
    <property type="match status" value="1"/>
</dbReference>
<comment type="caution">
    <text evidence="2">The sequence shown here is derived from an EMBL/GenBank/DDBJ whole genome shotgun (WGS) entry which is preliminary data.</text>
</comment>
<gene>
    <name evidence="2" type="ORF">DRJ04_01360</name>
</gene>
<dbReference type="AlphaFoldDB" id="A0A662DLH2"/>
<accession>A0A662DLH2</accession>
<dbReference type="Proteomes" id="UP000280417">
    <property type="component" value="Unassembled WGS sequence"/>
</dbReference>
<name>A0A662DLH2_UNCAE</name>
<dbReference type="EMBL" id="QMQA01000022">
    <property type="protein sequence ID" value="RLE14969.1"/>
    <property type="molecule type" value="Genomic_DNA"/>
</dbReference>
<organism evidence="2 3">
    <name type="scientific">Aerophobetes bacterium</name>
    <dbReference type="NCBI Taxonomy" id="2030807"/>
    <lineage>
        <taxon>Bacteria</taxon>
        <taxon>Candidatus Aerophobota</taxon>
    </lineage>
</organism>
<evidence type="ECO:0000313" key="2">
    <source>
        <dbReference type="EMBL" id="RLE14969.1"/>
    </source>
</evidence>
<protein>
    <recommendedName>
        <fullName evidence="1">Anti-sigma-28 factor FlgM C-terminal domain-containing protein</fullName>
    </recommendedName>
</protein>
<evidence type="ECO:0000313" key="3">
    <source>
        <dbReference type="Proteomes" id="UP000280417"/>
    </source>
</evidence>
<dbReference type="InterPro" id="IPR035890">
    <property type="entry name" value="Anti-sigma-28_factor_FlgM_sf"/>
</dbReference>
<feature type="domain" description="Anti-sigma-28 factor FlgM C-terminal" evidence="1">
    <location>
        <begin position="39"/>
        <end position="81"/>
    </location>
</feature>
<dbReference type="SUPFAM" id="SSF101498">
    <property type="entry name" value="Anti-sigma factor FlgM"/>
    <property type="match status" value="1"/>
</dbReference>
<reference evidence="2 3" key="1">
    <citation type="submission" date="2018-06" db="EMBL/GenBank/DDBJ databases">
        <title>Extensive metabolic versatility and redundancy in microbially diverse, dynamic hydrothermal sediments.</title>
        <authorList>
            <person name="Dombrowski N."/>
            <person name="Teske A."/>
            <person name="Baker B.J."/>
        </authorList>
    </citation>
    <scope>NUCLEOTIDE SEQUENCE [LARGE SCALE GENOMIC DNA]</scope>
    <source>
        <strain evidence="2">B3_G15</strain>
    </source>
</reference>
<evidence type="ECO:0000259" key="1">
    <source>
        <dbReference type="Pfam" id="PF04316"/>
    </source>
</evidence>
<proteinExistence type="predicted"/>
<dbReference type="InterPro" id="IPR031316">
    <property type="entry name" value="FlgM_C"/>
</dbReference>
<sequence length="98" mass="11530">MEPKKVGEMPSSAHPEIKEITRDKIKKHLSKLSREGLKDEVDLSTEAKKISEYVEIIKRMPDIRKDKIREVEKKLASREYDSKQVLEETLRKIIEEIL</sequence>